<feature type="domain" description="DUF38" evidence="1">
    <location>
        <begin position="428"/>
        <end position="531"/>
    </location>
</feature>
<proteinExistence type="predicted"/>
<dbReference type="Pfam" id="PF01827">
    <property type="entry name" value="FTH"/>
    <property type="match status" value="1"/>
</dbReference>
<evidence type="ECO:0000259" key="1">
    <source>
        <dbReference type="Pfam" id="PF01827"/>
    </source>
</evidence>
<dbReference type="EMBL" id="WUAV01000005">
    <property type="protein sequence ID" value="KAF1755168.1"/>
    <property type="molecule type" value="Genomic_DNA"/>
</dbReference>
<dbReference type="GeneID" id="78777326"/>
<gene>
    <name evidence="2" type="ORF">GCK72_021737</name>
</gene>
<dbReference type="GO" id="GO:0045087">
    <property type="term" value="P:innate immune response"/>
    <property type="evidence" value="ECO:0007669"/>
    <property type="project" value="TreeGrafter"/>
</dbReference>
<comment type="caution">
    <text evidence="2">The sequence shown here is derived from an EMBL/GenBank/DDBJ whole genome shotgun (WGS) entry which is preliminary data.</text>
</comment>
<dbReference type="RefSeq" id="XP_053583381.1">
    <property type="nucleotide sequence ID" value="XM_053734468.1"/>
</dbReference>
<dbReference type="AlphaFoldDB" id="A0A6A5GIZ1"/>
<dbReference type="KEGG" id="crq:GCK72_021737"/>
<dbReference type="PANTHER" id="PTHR23015:SF25">
    <property type="entry name" value="DUF38 DOMAIN-CONTAINING PROTEIN-RELATED"/>
    <property type="match status" value="1"/>
</dbReference>
<accession>A0A6A5GIZ1</accession>
<dbReference type="Proteomes" id="UP000483820">
    <property type="component" value="Chromosome V"/>
</dbReference>
<evidence type="ECO:0000313" key="2">
    <source>
        <dbReference type="EMBL" id="KAF1755168.1"/>
    </source>
</evidence>
<evidence type="ECO:0000313" key="3">
    <source>
        <dbReference type="Proteomes" id="UP000483820"/>
    </source>
</evidence>
<organism evidence="2 3">
    <name type="scientific">Caenorhabditis remanei</name>
    <name type="common">Caenorhabditis vulgaris</name>
    <dbReference type="NCBI Taxonomy" id="31234"/>
    <lineage>
        <taxon>Eukaryota</taxon>
        <taxon>Metazoa</taxon>
        <taxon>Ecdysozoa</taxon>
        <taxon>Nematoda</taxon>
        <taxon>Chromadorea</taxon>
        <taxon>Rhabditida</taxon>
        <taxon>Rhabditina</taxon>
        <taxon>Rhabditomorpha</taxon>
        <taxon>Rhabditoidea</taxon>
        <taxon>Rhabditidae</taxon>
        <taxon>Peloderinae</taxon>
        <taxon>Caenorhabditis</taxon>
    </lineage>
</organism>
<dbReference type="InterPro" id="IPR002900">
    <property type="entry name" value="DUF38/FTH_CAE_spp"/>
</dbReference>
<dbReference type="PANTHER" id="PTHR23015">
    <property type="entry name" value="UNCHARACTERIZED C.ELEGANS PROTEIN"/>
    <property type="match status" value="1"/>
</dbReference>
<sequence>MSYQWFPATQKNNFTTIHVLYNCSSIILKLKSPPNSLKIEYKDVAGSTLVEYERNEKTVEDIFFNVLIDDLKLLVKNQKSCLLSLVVKSNNYFDVDEGYNESRLDPVISRIIDCLAASLREREQKLKIYLVVLETVDIRQAATILNLLDLSALKFIEIAFGHREGSVEISGILEVIQEWTNGRKNLELHFWLYDLSAENLDVIEKILLRSTSFYRIEVYYKSCGTNLKNYFKLPFQELNQSVFKNITFMFKVEDPESTVQEPPIENKESFLVLENPLIMKNVLEYLECFEIQRLLKTSYGIRDCVDQLKPCPRISKYSISLESDRSVQTTITLNSGRYKKVRYEKYRDWDGNCGVHCGKKYMEGENLWAVVGNDFNLVMKNQNDRIEELVLDFSFPHSFRENSRRPSLEYREISELTLEFLSVLELPFTSREPLKVKKLIIGSVEQRDVIRVLPYLCNLEILDIRYPYKKVIEKLLEVDELSMLSQWKNANELIVNTIQISTPIQEMGIVHSARVDILIPSISSDEIFYLKTVSALDDGLTTTFPS</sequence>
<reference evidence="2 3" key="1">
    <citation type="submission" date="2019-12" db="EMBL/GenBank/DDBJ databases">
        <title>Chromosome-level assembly of the Caenorhabditis remanei genome.</title>
        <authorList>
            <person name="Teterina A.A."/>
            <person name="Willis J.H."/>
            <person name="Phillips P.C."/>
        </authorList>
    </citation>
    <scope>NUCLEOTIDE SEQUENCE [LARGE SCALE GENOMIC DNA]</scope>
    <source>
        <strain evidence="2 3">PX506</strain>
        <tissue evidence="2">Whole organism</tissue>
    </source>
</reference>
<protein>
    <recommendedName>
        <fullName evidence="1">DUF38 domain-containing protein</fullName>
    </recommendedName>
</protein>
<dbReference type="InterPro" id="IPR040161">
    <property type="entry name" value="FB224"/>
</dbReference>
<dbReference type="CTD" id="78777326"/>
<name>A0A6A5GIZ1_CAERE</name>